<dbReference type="InterPro" id="IPR018356">
    <property type="entry name" value="Tscrpt_reg_HTH_DeoR_CS"/>
</dbReference>
<dbReference type="PROSITE" id="PS51000">
    <property type="entry name" value="HTH_DEOR_2"/>
    <property type="match status" value="1"/>
</dbReference>
<dbReference type="SUPFAM" id="SSF100950">
    <property type="entry name" value="NagB/RpiA/CoA transferase-like"/>
    <property type="match status" value="1"/>
</dbReference>
<dbReference type="Gene3D" id="3.40.50.1360">
    <property type="match status" value="1"/>
</dbReference>
<dbReference type="Gene3D" id="1.10.10.10">
    <property type="entry name" value="Winged helix-like DNA-binding domain superfamily/Winged helix DNA-binding domain"/>
    <property type="match status" value="1"/>
</dbReference>
<dbReference type="InterPro" id="IPR036388">
    <property type="entry name" value="WH-like_DNA-bd_sf"/>
</dbReference>
<keyword evidence="9" id="KW-1185">Reference proteome</keyword>
<proteinExistence type="predicted"/>
<evidence type="ECO:0000256" key="3">
    <source>
        <dbReference type="ARBA" id="ARBA00023015"/>
    </source>
</evidence>
<dbReference type="SUPFAM" id="SSF46785">
    <property type="entry name" value="Winged helix' DNA-binding domain"/>
    <property type="match status" value="1"/>
</dbReference>
<evidence type="ECO:0000256" key="6">
    <source>
        <dbReference type="ARBA" id="ARBA00024937"/>
    </source>
</evidence>
<keyword evidence="5" id="KW-0804">Transcription</keyword>
<dbReference type="STRING" id="1528.SAMN04488579_11256"/>
<keyword evidence="4 8" id="KW-0238">DNA-binding</keyword>
<dbReference type="RefSeq" id="WP_090245409.1">
    <property type="nucleotide sequence ID" value="NZ_FNOU01000012.1"/>
</dbReference>
<dbReference type="InterPro" id="IPR001034">
    <property type="entry name" value="DeoR_HTH"/>
</dbReference>
<dbReference type="SMART" id="SM01134">
    <property type="entry name" value="DeoRC"/>
    <property type="match status" value="1"/>
</dbReference>
<dbReference type="GO" id="GO:0003700">
    <property type="term" value="F:DNA-binding transcription factor activity"/>
    <property type="evidence" value="ECO:0007669"/>
    <property type="project" value="InterPro"/>
</dbReference>
<feature type="domain" description="HTH deoR-type" evidence="7">
    <location>
        <begin position="6"/>
        <end position="61"/>
    </location>
</feature>
<dbReference type="PRINTS" id="PR00037">
    <property type="entry name" value="HTHLACR"/>
</dbReference>
<dbReference type="InterPro" id="IPR050313">
    <property type="entry name" value="Carb_Metab_HTH_regulators"/>
</dbReference>
<protein>
    <recommendedName>
        <fullName evidence="1">Lactose phosphotransferase system repressor</fullName>
    </recommendedName>
</protein>
<sequence length="256" mass="27201">MGKSLTADRRNQIAQILMKKGSIKVGDLSKRFGVSTETIRKDIIYLEGEGIATKSHGGAIATSDFVERPLDVKEMDHAEAKAVIATEAVDRIPPGGAVVLDTGSTNTAIARQLLLKSGMTIFTNSVTIAGVLAESDNNVFLLGGLVRPSSKATVGGWALEALSTIHADIAFLGSDGFEGLPGPSTLSYEEAAFKRKVITVSDLVYTVADSSKCSSSGLFGYADWHQLDGLIIDSGMTPAMRDKIQKETRVIFPQPL</sequence>
<evidence type="ECO:0000256" key="2">
    <source>
        <dbReference type="ARBA" id="ARBA00022491"/>
    </source>
</evidence>
<evidence type="ECO:0000259" key="7">
    <source>
        <dbReference type="PROSITE" id="PS51000"/>
    </source>
</evidence>
<gene>
    <name evidence="8" type="ORF">SAMN04488579_11256</name>
</gene>
<dbReference type="InterPro" id="IPR037171">
    <property type="entry name" value="NagB/RpiA_transferase-like"/>
</dbReference>
<dbReference type="PROSITE" id="PS00894">
    <property type="entry name" value="HTH_DEOR_1"/>
    <property type="match status" value="1"/>
</dbReference>
<dbReference type="PANTHER" id="PTHR30363:SF4">
    <property type="entry name" value="GLYCEROL-3-PHOSPHATE REGULON REPRESSOR"/>
    <property type="match status" value="1"/>
</dbReference>
<organism evidence="8 9">
    <name type="scientific">Eubacterium barkeri</name>
    <name type="common">Clostridium barkeri</name>
    <dbReference type="NCBI Taxonomy" id="1528"/>
    <lineage>
        <taxon>Bacteria</taxon>
        <taxon>Bacillati</taxon>
        <taxon>Bacillota</taxon>
        <taxon>Clostridia</taxon>
        <taxon>Eubacteriales</taxon>
        <taxon>Eubacteriaceae</taxon>
        <taxon>Eubacterium</taxon>
    </lineage>
</organism>
<keyword evidence="3" id="KW-0805">Transcription regulation</keyword>
<dbReference type="GO" id="GO:0003677">
    <property type="term" value="F:DNA binding"/>
    <property type="evidence" value="ECO:0007669"/>
    <property type="project" value="UniProtKB-KW"/>
</dbReference>
<dbReference type="Proteomes" id="UP000199652">
    <property type="component" value="Unassembled WGS sequence"/>
</dbReference>
<dbReference type="OrthoDB" id="9797223at2"/>
<dbReference type="InterPro" id="IPR014036">
    <property type="entry name" value="DeoR-like_C"/>
</dbReference>
<evidence type="ECO:0000256" key="4">
    <source>
        <dbReference type="ARBA" id="ARBA00023125"/>
    </source>
</evidence>
<dbReference type="InterPro" id="IPR036390">
    <property type="entry name" value="WH_DNA-bd_sf"/>
</dbReference>
<evidence type="ECO:0000256" key="5">
    <source>
        <dbReference type="ARBA" id="ARBA00023163"/>
    </source>
</evidence>
<accession>A0A1H3G205</accession>
<dbReference type="Pfam" id="PF00455">
    <property type="entry name" value="DeoRC"/>
    <property type="match status" value="1"/>
</dbReference>
<evidence type="ECO:0000256" key="1">
    <source>
        <dbReference type="ARBA" id="ARBA00021390"/>
    </source>
</evidence>
<dbReference type="EMBL" id="FNOU01000012">
    <property type="protein sequence ID" value="SDX97145.1"/>
    <property type="molecule type" value="Genomic_DNA"/>
</dbReference>
<name>A0A1H3G205_EUBBA</name>
<dbReference type="SMART" id="SM00420">
    <property type="entry name" value="HTH_DEOR"/>
    <property type="match status" value="1"/>
</dbReference>
<dbReference type="Pfam" id="PF08220">
    <property type="entry name" value="HTH_DeoR"/>
    <property type="match status" value="1"/>
</dbReference>
<dbReference type="PANTHER" id="PTHR30363">
    <property type="entry name" value="HTH-TYPE TRANSCRIPTIONAL REGULATOR SRLR-RELATED"/>
    <property type="match status" value="1"/>
</dbReference>
<evidence type="ECO:0000313" key="9">
    <source>
        <dbReference type="Proteomes" id="UP000199652"/>
    </source>
</evidence>
<keyword evidence="2" id="KW-0678">Repressor</keyword>
<dbReference type="AlphaFoldDB" id="A0A1H3G205"/>
<comment type="function">
    <text evidence="6">Repressor of the lactose catabolism operon. Galactose-6-phosphate is the inducer.</text>
</comment>
<reference evidence="9" key="1">
    <citation type="submission" date="2016-10" db="EMBL/GenBank/DDBJ databases">
        <authorList>
            <person name="Varghese N."/>
            <person name="Submissions S."/>
        </authorList>
    </citation>
    <scope>NUCLEOTIDE SEQUENCE [LARGE SCALE GENOMIC DNA]</scope>
    <source>
        <strain evidence="9">VPI 5359</strain>
    </source>
</reference>
<evidence type="ECO:0000313" key="8">
    <source>
        <dbReference type="EMBL" id="SDX97145.1"/>
    </source>
</evidence>